<keyword evidence="12" id="KW-1185">Reference proteome</keyword>
<comment type="similarity">
    <text evidence="2">Belongs to the major facilitator superfamily. Metabolite:H+ Symporter (MHS) family (TC 2.A.1.6) family.</text>
</comment>
<feature type="transmembrane region" description="Helical" evidence="9">
    <location>
        <begin position="51"/>
        <end position="69"/>
    </location>
</feature>
<dbReference type="Gene3D" id="1.20.1250.20">
    <property type="entry name" value="MFS general substrate transporter like domains"/>
    <property type="match status" value="2"/>
</dbReference>
<dbReference type="PROSITE" id="PS00217">
    <property type="entry name" value="SUGAR_TRANSPORT_2"/>
    <property type="match status" value="1"/>
</dbReference>
<proteinExistence type="inferred from homology"/>
<evidence type="ECO:0000256" key="9">
    <source>
        <dbReference type="SAM" id="Phobius"/>
    </source>
</evidence>
<evidence type="ECO:0000256" key="8">
    <source>
        <dbReference type="ARBA" id="ARBA00023136"/>
    </source>
</evidence>
<evidence type="ECO:0000256" key="4">
    <source>
        <dbReference type="ARBA" id="ARBA00022475"/>
    </source>
</evidence>
<evidence type="ECO:0000259" key="10">
    <source>
        <dbReference type="PROSITE" id="PS50850"/>
    </source>
</evidence>
<keyword evidence="4" id="KW-1003">Cell membrane</keyword>
<evidence type="ECO:0000256" key="5">
    <source>
        <dbReference type="ARBA" id="ARBA00022692"/>
    </source>
</evidence>
<gene>
    <name evidence="11" type="ORF">ACFPN2_14970</name>
</gene>
<protein>
    <submittedName>
        <fullName evidence="11">MFS family transporter</fullName>
    </submittedName>
</protein>
<evidence type="ECO:0000256" key="3">
    <source>
        <dbReference type="ARBA" id="ARBA00022448"/>
    </source>
</evidence>
<dbReference type="InterPro" id="IPR036259">
    <property type="entry name" value="MFS_trans_sf"/>
</dbReference>
<dbReference type="InterPro" id="IPR011701">
    <property type="entry name" value="MFS"/>
</dbReference>
<feature type="transmembrane region" description="Helical" evidence="9">
    <location>
        <begin position="324"/>
        <end position="343"/>
    </location>
</feature>
<sequence>MRIFAAGNRRSAGQRHRARLEPIVTFALSHRQRLAAIATGSAGNLIEWFDFYIYAFTALYFAASFFPEGDQTAQLLQVAGIYAVGFLIRPVGGWYFGRFADRHGRRAALVASVLMMGAGSLLIATLPTYASIGAWAPGLLLLARLLQGFSTGGQFGAAATYLSEVAADARRGFYASFLYVTLIAGQLCALLTLVALQQFLDEAELRAWGWRVPFAIGACMALIVLLLRNHLHETTDNKTTKSAEAGSLLALLRHPKALFVVMSLTAGGGLCLYTFTTYMQKFLVNSAGMDIKVTSNVMLAAMFGFMLLQPAMGALSDRIGRRKCLLLFSGLMTLSAVPILTALSKVQDVGTAFLLVLAALAILSLYTSISGLFKAELFPQHIRALGVGLAHSISIAIFGGSAEYIALFCKRAGQEQIYFWYVAAICAVAFFTALFMREPRRATMMDN</sequence>
<dbReference type="InterPro" id="IPR005829">
    <property type="entry name" value="Sugar_transporter_CS"/>
</dbReference>
<feature type="transmembrane region" description="Helical" evidence="9">
    <location>
        <begin position="108"/>
        <end position="129"/>
    </location>
</feature>
<name>A0ABV8SS03_9GAMM</name>
<dbReference type="InterPro" id="IPR020846">
    <property type="entry name" value="MFS_dom"/>
</dbReference>
<dbReference type="NCBIfam" id="NF007710">
    <property type="entry name" value="PRK10406.1"/>
    <property type="match status" value="1"/>
</dbReference>
<evidence type="ECO:0000313" key="11">
    <source>
        <dbReference type="EMBL" id="MFC4310393.1"/>
    </source>
</evidence>
<dbReference type="Pfam" id="PF07690">
    <property type="entry name" value="MFS_1"/>
    <property type="match status" value="1"/>
</dbReference>
<feature type="transmembrane region" description="Helical" evidence="9">
    <location>
        <begin position="257"/>
        <end position="275"/>
    </location>
</feature>
<feature type="transmembrane region" description="Helical" evidence="9">
    <location>
        <begin position="141"/>
        <end position="162"/>
    </location>
</feature>
<dbReference type="PROSITE" id="PS50850">
    <property type="entry name" value="MFS"/>
    <property type="match status" value="1"/>
</dbReference>
<dbReference type="Proteomes" id="UP001595904">
    <property type="component" value="Unassembled WGS sequence"/>
</dbReference>
<evidence type="ECO:0000256" key="2">
    <source>
        <dbReference type="ARBA" id="ARBA00008240"/>
    </source>
</evidence>
<accession>A0ABV8SS03</accession>
<dbReference type="SUPFAM" id="SSF103473">
    <property type="entry name" value="MFS general substrate transporter"/>
    <property type="match status" value="1"/>
</dbReference>
<feature type="transmembrane region" description="Helical" evidence="9">
    <location>
        <begin position="295"/>
        <end position="312"/>
    </location>
</feature>
<evidence type="ECO:0000313" key="12">
    <source>
        <dbReference type="Proteomes" id="UP001595904"/>
    </source>
</evidence>
<keyword evidence="8 9" id="KW-0472">Membrane</keyword>
<feature type="transmembrane region" description="Helical" evidence="9">
    <location>
        <begin position="385"/>
        <end position="406"/>
    </location>
</feature>
<keyword evidence="5 9" id="KW-0812">Transmembrane</keyword>
<dbReference type="RefSeq" id="WP_380597849.1">
    <property type="nucleotide sequence ID" value="NZ_JBHSDU010000003.1"/>
</dbReference>
<dbReference type="PROSITE" id="PS00216">
    <property type="entry name" value="SUGAR_TRANSPORT_1"/>
    <property type="match status" value="1"/>
</dbReference>
<dbReference type="PANTHER" id="PTHR43528:SF1">
    <property type="entry name" value="ALPHA-KETOGLUTARATE PERMEASE"/>
    <property type="match status" value="1"/>
</dbReference>
<feature type="transmembrane region" description="Helical" evidence="9">
    <location>
        <begin position="418"/>
        <end position="436"/>
    </location>
</feature>
<comment type="caution">
    <text evidence="11">The sequence shown here is derived from an EMBL/GenBank/DDBJ whole genome shotgun (WGS) entry which is preliminary data.</text>
</comment>
<keyword evidence="7 9" id="KW-1133">Transmembrane helix</keyword>
<organism evidence="11 12">
    <name type="scientific">Steroidobacter flavus</name>
    <dbReference type="NCBI Taxonomy" id="1842136"/>
    <lineage>
        <taxon>Bacteria</taxon>
        <taxon>Pseudomonadati</taxon>
        <taxon>Pseudomonadota</taxon>
        <taxon>Gammaproteobacteria</taxon>
        <taxon>Steroidobacterales</taxon>
        <taxon>Steroidobacteraceae</taxon>
        <taxon>Steroidobacter</taxon>
    </lineage>
</organism>
<feature type="transmembrane region" description="Helical" evidence="9">
    <location>
        <begin position="349"/>
        <end position="373"/>
    </location>
</feature>
<comment type="subcellular location">
    <subcellularLocation>
        <location evidence="1">Cell membrane</location>
        <topology evidence="1">Multi-pass membrane protein</topology>
    </subcellularLocation>
</comment>
<evidence type="ECO:0000256" key="6">
    <source>
        <dbReference type="ARBA" id="ARBA00022847"/>
    </source>
</evidence>
<dbReference type="EMBL" id="JBHSDU010000003">
    <property type="protein sequence ID" value="MFC4310393.1"/>
    <property type="molecule type" value="Genomic_DNA"/>
</dbReference>
<feature type="transmembrane region" description="Helical" evidence="9">
    <location>
        <begin position="208"/>
        <end position="227"/>
    </location>
</feature>
<feature type="transmembrane region" description="Helical" evidence="9">
    <location>
        <begin position="174"/>
        <end position="196"/>
    </location>
</feature>
<dbReference type="PANTHER" id="PTHR43528">
    <property type="entry name" value="ALPHA-KETOGLUTARATE PERMEASE"/>
    <property type="match status" value="1"/>
</dbReference>
<evidence type="ECO:0000256" key="1">
    <source>
        <dbReference type="ARBA" id="ARBA00004651"/>
    </source>
</evidence>
<keyword evidence="6" id="KW-0769">Symport</keyword>
<feature type="domain" description="Major facilitator superfamily (MFS) profile" evidence="10">
    <location>
        <begin position="36"/>
        <end position="441"/>
    </location>
</feature>
<dbReference type="InterPro" id="IPR051084">
    <property type="entry name" value="H+-coupled_symporters"/>
</dbReference>
<feature type="transmembrane region" description="Helical" evidence="9">
    <location>
        <begin position="75"/>
        <end position="96"/>
    </location>
</feature>
<reference evidence="12" key="1">
    <citation type="journal article" date="2019" name="Int. J. Syst. Evol. Microbiol.">
        <title>The Global Catalogue of Microorganisms (GCM) 10K type strain sequencing project: providing services to taxonomists for standard genome sequencing and annotation.</title>
        <authorList>
            <consortium name="The Broad Institute Genomics Platform"/>
            <consortium name="The Broad Institute Genome Sequencing Center for Infectious Disease"/>
            <person name="Wu L."/>
            <person name="Ma J."/>
        </authorList>
    </citation>
    <scope>NUCLEOTIDE SEQUENCE [LARGE SCALE GENOMIC DNA]</scope>
    <source>
        <strain evidence="12">CGMCC 1.10759</strain>
    </source>
</reference>
<keyword evidence="3" id="KW-0813">Transport</keyword>
<evidence type="ECO:0000256" key="7">
    <source>
        <dbReference type="ARBA" id="ARBA00022989"/>
    </source>
</evidence>